<dbReference type="Gene3D" id="3.60.110.10">
    <property type="entry name" value="Carbon-nitrogen hydrolase"/>
    <property type="match status" value="1"/>
</dbReference>
<dbReference type="EMBL" id="CAJQYY010000036">
    <property type="protein sequence ID" value="CAG4921240.1"/>
    <property type="molecule type" value="Genomic_DNA"/>
</dbReference>
<sequence>MNSMAGNDPRHNLIKVAAAQIDGAYGDVGANLAKHLGHMEQARANGVRLLVFPELSLCGHSAGKDALRLAMSPDDPVIATLAQASTDLHTVFGFIEEAPGGQFYNSQASVSNGEVVHIHRKAQLATYGKLRDGLYYAAGTTLGSFPFNERWRMATPICADLWNPALVHALACDGVTLIAAPISSAREAVGEGFDNPAGWDVNLRFYAMTYGVGIVMANRVGTEGMMTFWGGSRILDPFGKTVALGPETEEGLVIGELDYESVRRARFLLPTVRDARAFALRQDTAKRDFTLNLD</sequence>
<reference evidence="3 4" key="1">
    <citation type="submission" date="2021-04" db="EMBL/GenBank/DDBJ databases">
        <authorList>
            <person name="Vanwijnsberghe S."/>
        </authorList>
    </citation>
    <scope>NUCLEOTIDE SEQUENCE [LARGE SCALE GENOMIC DNA]</scope>
    <source>
        <strain evidence="3 4">LMG 32171</strain>
    </source>
</reference>
<dbReference type="CDD" id="cd07586">
    <property type="entry name" value="nitrilase_8"/>
    <property type="match status" value="1"/>
</dbReference>
<keyword evidence="1 3" id="KW-0378">Hydrolase</keyword>
<evidence type="ECO:0000313" key="4">
    <source>
        <dbReference type="Proteomes" id="UP000789752"/>
    </source>
</evidence>
<dbReference type="PROSITE" id="PS50263">
    <property type="entry name" value="CN_HYDROLASE"/>
    <property type="match status" value="1"/>
</dbReference>
<evidence type="ECO:0000313" key="3">
    <source>
        <dbReference type="EMBL" id="CAG4921240.1"/>
    </source>
</evidence>
<gene>
    <name evidence="3" type="primary">ramA</name>
    <name evidence="3" type="ORF">R54767_04792</name>
</gene>
<name>A0ABM8UA14_9BURK</name>
<dbReference type="Pfam" id="PF00795">
    <property type="entry name" value="CN_hydrolase"/>
    <property type="match status" value="1"/>
</dbReference>
<comment type="caution">
    <text evidence="3">The sequence shown here is derived from an EMBL/GenBank/DDBJ whole genome shotgun (WGS) entry which is preliminary data.</text>
</comment>
<evidence type="ECO:0000256" key="1">
    <source>
        <dbReference type="ARBA" id="ARBA00022801"/>
    </source>
</evidence>
<feature type="domain" description="CN hydrolase" evidence="2">
    <location>
        <begin position="14"/>
        <end position="259"/>
    </location>
</feature>
<dbReference type="SUPFAM" id="SSF56317">
    <property type="entry name" value="Carbon-nitrogen hydrolase"/>
    <property type="match status" value="1"/>
</dbReference>
<accession>A0ABM8UA14</accession>
<dbReference type="PANTHER" id="PTHR43674">
    <property type="entry name" value="NITRILASE C965.09-RELATED"/>
    <property type="match status" value="1"/>
</dbReference>
<proteinExistence type="predicted"/>
<dbReference type="Proteomes" id="UP000789752">
    <property type="component" value="Unassembled WGS sequence"/>
</dbReference>
<dbReference type="EC" id="3.5.1.100" evidence="3"/>
<evidence type="ECO:0000259" key="2">
    <source>
        <dbReference type="PROSITE" id="PS50263"/>
    </source>
</evidence>
<dbReference type="InterPro" id="IPR050345">
    <property type="entry name" value="Aliph_Amidase/BUP"/>
</dbReference>
<dbReference type="GO" id="GO:0016787">
    <property type="term" value="F:hydrolase activity"/>
    <property type="evidence" value="ECO:0007669"/>
    <property type="project" value="UniProtKB-KW"/>
</dbReference>
<dbReference type="PANTHER" id="PTHR43674:SF2">
    <property type="entry name" value="BETA-UREIDOPROPIONASE"/>
    <property type="match status" value="1"/>
</dbReference>
<keyword evidence="4" id="KW-1185">Reference proteome</keyword>
<dbReference type="InterPro" id="IPR003010">
    <property type="entry name" value="C-N_Hydrolase"/>
</dbReference>
<dbReference type="RefSeq" id="WP_228983106.1">
    <property type="nucleotide sequence ID" value="NZ_CAJQYY010000036.1"/>
</dbReference>
<organism evidence="3 4">
    <name type="scientific">Paraburkholderia gardini</name>
    <dbReference type="NCBI Taxonomy" id="2823469"/>
    <lineage>
        <taxon>Bacteria</taxon>
        <taxon>Pseudomonadati</taxon>
        <taxon>Pseudomonadota</taxon>
        <taxon>Betaproteobacteria</taxon>
        <taxon>Burkholderiales</taxon>
        <taxon>Burkholderiaceae</taxon>
        <taxon>Paraburkholderia</taxon>
    </lineage>
</organism>
<protein>
    <submittedName>
        <fullName evidence="3">(R)-stereoselective amidase</fullName>
        <ecNumber evidence="3">3.5.1.100</ecNumber>
    </submittedName>
</protein>
<dbReference type="InterPro" id="IPR036526">
    <property type="entry name" value="C-N_Hydrolase_sf"/>
</dbReference>